<protein>
    <submittedName>
        <fullName evidence="6">Heat-labile enterotoxin, A chain</fullName>
    </submittedName>
</protein>
<reference evidence="6 7" key="1">
    <citation type="journal article" date="2014" name="Proc. Natl. Acad. Sci. U.S.A.">
        <title>Trajectory and genomic determinants of fungal-pathogen speciation and host adaptation.</title>
        <authorList>
            <person name="Hu X."/>
            <person name="Xiao G."/>
            <person name="Zheng P."/>
            <person name="Shang Y."/>
            <person name="Su Y."/>
            <person name="Zhang X."/>
            <person name="Liu X."/>
            <person name="Zhan S."/>
            <person name="St Leger R.J."/>
            <person name="Wang C."/>
        </authorList>
    </citation>
    <scope>NUCLEOTIDE SEQUENCE [LARGE SCALE GENOMIC DNA]</scope>
    <source>
        <strain evidence="6 7">ARSEF 1941</strain>
    </source>
</reference>
<dbReference type="OrthoDB" id="4917004at2759"/>
<keyword evidence="3" id="KW-0843">Virulence</keyword>
<sequence>MKAYKFIAIFVGQAFAASSSDLETPGTLKGTTANAASELQLSGQATQVIRDDAKAAYHDYNPRSVKRQITTTPAIVYRVDTLSPKQVRAQGGFPPRQSSLAEREFLATGGIRWDQVISSTRLRNGRDTPGKDRVVRRNKDYNAIYNELRAGGPQYQLAGFPKGHEAWTKERWSPYLEADISESGLRFADESGKAVGLSRDSPLQFDITYKVGKASAFYRPSPKKNKDLPPSKGKGQENSVLCRRSGQTSQDCDDRREEEVAEEEPPAGAKQIEAARRAESVSDKEFVELATKYELSRVPWEWQAEGIKSLSDVRTKLLAYRPIEPTSPRLRPGNGGAIMKVVGEAGEALWVTSVVHAFVTNSTALGRAAAITAIIPFVGCAVNTAAEVEEREDSAIITIDSALCFIGDALILGGLVPLGFVFHLARIIIQAFTPPPEPPTKEELLKVRDELWNHFLHEHVFRYIYSHSYNDPKQEFAFKLNNTLAITSRSVVSEAAQTIGALNASSEIHESYMDSEPGLDPVKLETGSREAIGKIRDSLAAEILRKQREVILGIPTALHEGEALSLRETGEAFNTKFITRLTSRETVEAYSPLKWKQFFLEGLLMLGPGPGDAFLTPRIEEYPYQHARAHLVRAGEYLKAVPVMMPRILDTAFVIGQSKGLADIHRRLLSGRDYIKQEAKRLGGFDLPDTSVDVFAILQAIDVAKVLQGRLKEENITRVFPVENDEACRGLQLLLAMKCGRLYEDAKLEAAERERRRNPWILSTEPPEGLVNPLIPPIPRDPDGFLVSLMLGIIDTVLDVEYDESANGPLRDELDRIQTRLTKLREMVQDTVALASFGQKESNHRAPQLV</sequence>
<dbReference type="GeneID" id="63742495"/>
<evidence type="ECO:0000256" key="1">
    <source>
        <dbReference type="ARBA" id="ARBA00022656"/>
    </source>
</evidence>
<dbReference type="GO" id="GO:0090729">
    <property type="term" value="F:toxin activity"/>
    <property type="evidence" value="ECO:0007669"/>
    <property type="project" value="UniProtKB-KW"/>
</dbReference>
<evidence type="ECO:0000256" key="3">
    <source>
        <dbReference type="ARBA" id="ARBA00023026"/>
    </source>
</evidence>
<dbReference type="STRING" id="1081103.A0A0B2WM64"/>
<keyword evidence="4" id="KW-1015">Disulfide bond</keyword>
<dbReference type="Pfam" id="PF01375">
    <property type="entry name" value="Enterotoxin_a"/>
    <property type="match status" value="1"/>
</dbReference>
<evidence type="ECO:0000256" key="4">
    <source>
        <dbReference type="ARBA" id="ARBA00023157"/>
    </source>
</evidence>
<keyword evidence="7" id="KW-1185">Reference proteome</keyword>
<dbReference type="Proteomes" id="UP000030816">
    <property type="component" value="Unassembled WGS sequence"/>
</dbReference>
<keyword evidence="2" id="KW-0732">Signal</keyword>
<proteinExistence type="predicted"/>
<dbReference type="Gene3D" id="3.90.210.10">
    <property type="entry name" value="Heat-Labile Enterotoxin, subunit A"/>
    <property type="match status" value="1"/>
</dbReference>
<dbReference type="HOGENOM" id="CLU_335569_0_0_1"/>
<dbReference type="AlphaFoldDB" id="A0A0B2WM64"/>
<organism evidence="6 7">
    <name type="scientific">Metarhizium album (strain ARSEF 1941)</name>
    <dbReference type="NCBI Taxonomy" id="1081103"/>
    <lineage>
        <taxon>Eukaryota</taxon>
        <taxon>Fungi</taxon>
        <taxon>Dikarya</taxon>
        <taxon>Ascomycota</taxon>
        <taxon>Pezizomycotina</taxon>
        <taxon>Sordariomycetes</taxon>
        <taxon>Hypocreomycetidae</taxon>
        <taxon>Hypocreales</taxon>
        <taxon>Clavicipitaceae</taxon>
        <taxon>Metarhizium</taxon>
    </lineage>
</organism>
<gene>
    <name evidence="6" type="ORF">MAM_08040</name>
</gene>
<dbReference type="EMBL" id="AZHE01000041">
    <property type="protein sequence ID" value="KHN94110.1"/>
    <property type="molecule type" value="Genomic_DNA"/>
</dbReference>
<evidence type="ECO:0000256" key="5">
    <source>
        <dbReference type="SAM" id="MobiDB-lite"/>
    </source>
</evidence>
<evidence type="ECO:0000313" key="6">
    <source>
        <dbReference type="EMBL" id="KHN94110.1"/>
    </source>
</evidence>
<name>A0A0B2WM64_METAS</name>
<evidence type="ECO:0000313" key="7">
    <source>
        <dbReference type="Proteomes" id="UP000030816"/>
    </source>
</evidence>
<dbReference type="RefSeq" id="XP_040675176.1">
    <property type="nucleotide sequence ID" value="XM_040826838.1"/>
</dbReference>
<keyword evidence="1" id="KW-0800">Toxin</keyword>
<feature type="region of interest" description="Disordered" evidence="5">
    <location>
        <begin position="218"/>
        <end position="276"/>
    </location>
</feature>
<dbReference type="SUPFAM" id="SSF56399">
    <property type="entry name" value="ADP-ribosylation"/>
    <property type="match status" value="1"/>
</dbReference>
<comment type="caution">
    <text evidence="6">The sequence shown here is derived from an EMBL/GenBank/DDBJ whole genome shotgun (WGS) entry which is preliminary data.</text>
</comment>
<dbReference type="Gene3D" id="1.10.490.40">
    <property type="entry name" value="Diphtheria toxin, translocation domain"/>
    <property type="match status" value="1"/>
</dbReference>
<dbReference type="InterPro" id="IPR001144">
    <property type="entry name" value="Enterotoxin_A"/>
</dbReference>
<evidence type="ECO:0000256" key="2">
    <source>
        <dbReference type="ARBA" id="ARBA00022729"/>
    </source>
</evidence>
<accession>A0A0B2WM64</accession>